<sequence>MTPVAARPRVGARPTGQRSSARVRRFLISAVDVSSERMRWLESSAVALISPA</sequence>
<dbReference type="EMBL" id="MVBN01000004">
    <property type="protein sequence ID" value="OOK75089.1"/>
    <property type="molecule type" value="Genomic_DNA"/>
</dbReference>
<comment type="caution">
    <text evidence="1">The sequence shown here is derived from an EMBL/GenBank/DDBJ whole genome shotgun (WGS) entry which is preliminary data.</text>
</comment>
<name>A0A1V3X7B1_MYCKA</name>
<organism evidence="1 2">
    <name type="scientific">Mycobacterium kansasii</name>
    <dbReference type="NCBI Taxonomy" id="1768"/>
    <lineage>
        <taxon>Bacteria</taxon>
        <taxon>Bacillati</taxon>
        <taxon>Actinomycetota</taxon>
        <taxon>Actinomycetes</taxon>
        <taxon>Mycobacteriales</taxon>
        <taxon>Mycobacteriaceae</taxon>
        <taxon>Mycobacterium</taxon>
    </lineage>
</organism>
<evidence type="ECO:0000313" key="2">
    <source>
        <dbReference type="Proteomes" id="UP000188532"/>
    </source>
</evidence>
<accession>A0A1V3X7B1</accession>
<protein>
    <submittedName>
        <fullName evidence="1">Uncharacterized protein</fullName>
    </submittedName>
</protein>
<dbReference type="AlphaFoldDB" id="A0A1V3X7B1"/>
<gene>
    <name evidence="1" type="ORF">BZL29_4688</name>
</gene>
<evidence type="ECO:0000313" key="1">
    <source>
        <dbReference type="EMBL" id="OOK75089.1"/>
    </source>
</evidence>
<dbReference type="Proteomes" id="UP000188532">
    <property type="component" value="Unassembled WGS sequence"/>
</dbReference>
<reference evidence="1 2" key="1">
    <citation type="submission" date="2017-02" db="EMBL/GenBank/DDBJ databases">
        <title>Complete genome sequences of Mycobacterium kansasii strains isolated from rhesus macaques.</title>
        <authorList>
            <person name="Panda A."/>
            <person name="Nagaraj S."/>
            <person name="Zhao X."/>
            <person name="Tettelin H."/>
            <person name="Detolla L.J."/>
        </authorList>
    </citation>
    <scope>NUCLEOTIDE SEQUENCE [LARGE SCALE GENOMIC DNA]</scope>
    <source>
        <strain evidence="1 2">11-3469</strain>
    </source>
</reference>
<proteinExistence type="predicted"/>